<dbReference type="PANTHER" id="PTHR46105">
    <property type="entry name" value="AGAP004733-PA"/>
    <property type="match status" value="1"/>
</dbReference>
<dbReference type="EMBL" id="JANIIK010000035">
    <property type="protein sequence ID" value="KAJ3613500.1"/>
    <property type="molecule type" value="Genomic_DNA"/>
</dbReference>
<dbReference type="GO" id="GO:0008270">
    <property type="term" value="F:zinc ion binding"/>
    <property type="evidence" value="ECO:0007669"/>
    <property type="project" value="UniProtKB-KW"/>
</dbReference>
<evidence type="ECO:0000256" key="6">
    <source>
        <dbReference type="ARBA" id="ARBA00022771"/>
    </source>
</evidence>
<evidence type="ECO:0000256" key="7">
    <source>
        <dbReference type="ARBA" id="ARBA00022833"/>
    </source>
</evidence>
<evidence type="ECO:0000256" key="12">
    <source>
        <dbReference type="SAM" id="MobiDB-lite"/>
    </source>
</evidence>
<evidence type="ECO:0000313" key="14">
    <source>
        <dbReference type="EMBL" id="KAJ3613500.1"/>
    </source>
</evidence>
<dbReference type="Gene3D" id="3.30.710.10">
    <property type="entry name" value="Potassium Channel Kv1.1, Chain A"/>
    <property type="match status" value="1"/>
</dbReference>
<keyword evidence="9" id="KW-0238">DNA-binding</keyword>
<evidence type="ECO:0000256" key="4">
    <source>
        <dbReference type="ARBA" id="ARBA00022723"/>
    </source>
</evidence>
<reference evidence="14" key="1">
    <citation type="submission" date="2022-07" db="EMBL/GenBank/DDBJ databases">
        <title>Chromosome-level genome of Muraenolepis orangiensis.</title>
        <authorList>
            <person name="Kim J."/>
        </authorList>
    </citation>
    <scope>NUCLEOTIDE SEQUENCE</scope>
    <source>
        <strain evidence="14">KU_S4_2022</strain>
        <tissue evidence="14">Muscle</tissue>
    </source>
</reference>
<keyword evidence="8" id="KW-0805">Transcription regulation</keyword>
<feature type="compositionally biased region" description="Polar residues" evidence="12">
    <location>
        <begin position="263"/>
        <end position="275"/>
    </location>
</feature>
<keyword evidence="11" id="KW-0539">Nucleus</keyword>
<evidence type="ECO:0000256" key="3">
    <source>
        <dbReference type="ARBA" id="ARBA00022553"/>
    </source>
</evidence>
<comment type="function">
    <text evidence="1">May be involved in transcriptional regulation.</text>
</comment>
<keyword evidence="4" id="KW-0479">Metal-binding</keyword>
<keyword evidence="3" id="KW-0597">Phosphoprotein</keyword>
<evidence type="ECO:0000256" key="5">
    <source>
        <dbReference type="ARBA" id="ARBA00022737"/>
    </source>
</evidence>
<dbReference type="OrthoDB" id="624345at2759"/>
<comment type="subcellular location">
    <subcellularLocation>
        <location evidence="2">Nucleus</location>
    </subcellularLocation>
</comment>
<evidence type="ECO:0000313" key="15">
    <source>
        <dbReference type="Proteomes" id="UP001148018"/>
    </source>
</evidence>
<dbReference type="AlphaFoldDB" id="A0A9Q0EU41"/>
<name>A0A9Q0EU41_9TELE</name>
<dbReference type="InterPro" id="IPR011333">
    <property type="entry name" value="SKP1/BTB/POZ_sf"/>
</dbReference>
<dbReference type="GO" id="GO:0005634">
    <property type="term" value="C:nucleus"/>
    <property type="evidence" value="ECO:0007669"/>
    <property type="project" value="UniProtKB-SubCell"/>
</dbReference>
<dbReference type="GO" id="GO:0000978">
    <property type="term" value="F:RNA polymerase II cis-regulatory region sequence-specific DNA binding"/>
    <property type="evidence" value="ECO:0007669"/>
    <property type="project" value="TreeGrafter"/>
</dbReference>
<evidence type="ECO:0000256" key="2">
    <source>
        <dbReference type="ARBA" id="ARBA00004123"/>
    </source>
</evidence>
<evidence type="ECO:0000256" key="9">
    <source>
        <dbReference type="ARBA" id="ARBA00023125"/>
    </source>
</evidence>
<evidence type="ECO:0000256" key="10">
    <source>
        <dbReference type="ARBA" id="ARBA00023163"/>
    </source>
</evidence>
<feature type="domain" description="BTB" evidence="13">
    <location>
        <begin position="74"/>
        <end position="129"/>
    </location>
</feature>
<evidence type="ECO:0000256" key="1">
    <source>
        <dbReference type="ARBA" id="ARBA00003767"/>
    </source>
</evidence>
<evidence type="ECO:0000256" key="11">
    <source>
        <dbReference type="ARBA" id="ARBA00023242"/>
    </source>
</evidence>
<dbReference type="PANTHER" id="PTHR46105:SF12">
    <property type="entry name" value="ZINC FINGER AND BTB DOMAIN-CONTAINING PROTEIN 8A"/>
    <property type="match status" value="1"/>
</dbReference>
<dbReference type="InterPro" id="IPR000210">
    <property type="entry name" value="BTB/POZ_dom"/>
</dbReference>
<protein>
    <recommendedName>
        <fullName evidence="13">BTB domain-containing protein</fullName>
    </recommendedName>
</protein>
<dbReference type="InterPro" id="IPR050457">
    <property type="entry name" value="ZnFinger_BTB_dom_contain"/>
</dbReference>
<sequence>MQAGPVVQHGRHHGGPPEPPPEAAGPAALPGAVLRLQRAGGWTAVPRPPQHPVRQQRLLPHAAVRPDRDCHPGLSVDAFSPDTFALILDFIYSGQLSLSRHNVIEVMSAASYLQMNSVIGYCKTFIKSSLETTIKEGEVEGGGGGGSEHGLDFAEAQGPFSCGDGDENLSAQEVSHPHHLSLHQPDDQTPVGSGSPPPAHLAQQVFMPKDPDRATPVGGGITPHAGFEEANSGVEDPLDPLTTSSPKQRCKKRGAKRTAPYCTRSTNTKFQEAPS</sequence>
<comment type="caution">
    <text evidence="14">The sequence shown here is derived from an EMBL/GenBank/DDBJ whole genome shotgun (WGS) entry which is preliminary data.</text>
</comment>
<keyword evidence="15" id="KW-1185">Reference proteome</keyword>
<dbReference type="Proteomes" id="UP001148018">
    <property type="component" value="Unassembled WGS sequence"/>
</dbReference>
<gene>
    <name evidence="14" type="ORF">NHX12_019749</name>
</gene>
<dbReference type="GO" id="GO:0000981">
    <property type="term" value="F:DNA-binding transcription factor activity, RNA polymerase II-specific"/>
    <property type="evidence" value="ECO:0007669"/>
    <property type="project" value="TreeGrafter"/>
</dbReference>
<evidence type="ECO:0000256" key="8">
    <source>
        <dbReference type="ARBA" id="ARBA00023015"/>
    </source>
</evidence>
<keyword evidence="10" id="KW-0804">Transcription</keyword>
<proteinExistence type="predicted"/>
<accession>A0A9Q0EU41</accession>
<keyword evidence="5" id="KW-0677">Repeat</keyword>
<keyword evidence="6" id="KW-0863">Zinc-finger</keyword>
<dbReference type="Pfam" id="PF00651">
    <property type="entry name" value="BTB"/>
    <property type="match status" value="1"/>
</dbReference>
<dbReference type="SUPFAM" id="SSF54695">
    <property type="entry name" value="POZ domain"/>
    <property type="match status" value="1"/>
</dbReference>
<feature type="region of interest" description="Disordered" evidence="12">
    <location>
        <begin position="137"/>
        <end position="275"/>
    </location>
</feature>
<keyword evidence="7" id="KW-0862">Zinc</keyword>
<organism evidence="14 15">
    <name type="scientific">Muraenolepis orangiensis</name>
    <name type="common">Patagonian moray cod</name>
    <dbReference type="NCBI Taxonomy" id="630683"/>
    <lineage>
        <taxon>Eukaryota</taxon>
        <taxon>Metazoa</taxon>
        <taxon>Chordata</taxon>
        <taxon>Craniata</taxon>
        <taxon>Vertebrata</taxon>
        <taxon>Euteleostomi</taxon>
        <taxon>Actinopterygii</taxon>
        <taxon>Neopterygii</taxon>
        <taxon>Teleostei</taxon>
        <taxon>Neoteleostei</taxon>
        <taxon>Acanthomorphata</taxon>
        <taxon>Zeiogadaria</taxon>
        <taxon>Gadariae</taxon>
        <taxon>Gadiformes</taxon>
        <taxon>Muraenolepidoidei</taxon>
        <taxon>Muraenolepididae</taxon>
        <taxon>Muraenolepis</taxon>
    </lineage>
</organism>
<feature type="region of interest" description="Disordered" evidence="12">
    <location>
        <begin position="1"/>
        <end position="27"/>
    </location>
</feature>
<evidence type="ECO:0000259" key="13">
    <source>
        <dbReference type="Pfam" id="PF00651"/>
    </source>
</evidence>